<organism evidence="2 3">
    <name type="scientific">Acer saccharum</name>
    <name type="common">Sugar maple</name>
    <dbReference type="NCBI Taxonomy" id="4024"/>
    <lineage>
        <taxon>Eukaryota</taxon>
        <taxon>Viridiplantae</taxon>
        <taxon>Streptophyta</taxon>
        <taxon>Embryophyta</taxon>
        <taxon>Tracheophyta</taxon>
        <taxon>Spermatophyta</taxon>
        <taxon>Magnoliopsida</taxon>
        <taxon>eudicotyledons</taxon>
        <taxon>Gunneridae</taxon>
        <taxon>Pentapetalae</taxon>
        <taxon>rosids</taxon>
        <taxon>malvids</taxon>
        <taxon>Sapindales</taxon>
        <taxon>Sapindaceae</taxon>
        <taxon>Hippocastanoideae</taxon>
        <taxon>Acereae</taxon>
        <taxon>Acer</taxon>
    </lineage>
</organism>
<reference evidence="2" key="1">
    <citation type="journal article" date="2022" name="Plant J.">
        <title>Strategies of tolerance reflected in two North American maple genomes.</title>
        <authorList>
            <person name="McEvoy S.L."/>
            <person name="Sezen U.U."/>
            <person name="Trouern-Trend A."/>
            <person name="McMahon S.M."/>
            <person name="Schaberg P.G."/>
            <person name="Yang J."/>
            <person name="Wegrzyn J.L."/>
            <person name="Swenson N.G."/>
        </authorList>
    </citation>
    <scope>NUCLEOTIDE SEQUENCE</scope>
    <source>
        <strain evidence="2">NS2018</strain>
    </source>
</reference>
<reference evidence="2" key="2">
    <citation type="submission" date="2023-06" db="EMBL/GenBank/DDBJ databases">
        <authorList>
            <person name="Swenson N.G."/>
            <person name="Wegrzyn J.L."/>
            <person name="Mcevoy S.L."/>
        </authorList>
    </citation>
    <scope>NUCLEOTIDE SEQUENCE</scope>
    <source>
        <strain evidence="2">NS2018</strain>
        <tissue evidence="2">Leaf</tissue>
    </source>
</reference>
<protein>
    <submittedName>
        <fullName evidence="2">Uncharacterized protein</fullName>
    </submittedName>
</protein>
<gene>
    <name evidence="2" type="ORF">LWI29_033350</name>
</gene>
<evidence type="ECO:0000313" key="3">
    <source>
        <dbReference type="Proteomes" id="UP001168877"/>
    </source>
</evidence>
<sequence length="103" mass="10992">MLPHHRTVRRLPFVCFRLQDSNRNLNPQSLNQIASPKLQSPAVTSPSPAAGDPPSPAAVNFSSCSSRRFASSSGRRFSPPTSPATSSLLPIISSNFSLNGGLF</sequence>
<comment type="caution">
    <text evidence="2">The sequence shown here is derived from an EMBL/GenBank/DDBJ whole genome shotgun (WGS) entry which is preliminary data.</text>
</comment>
<keyword evidence="3" id="KW-1185">Reference proteome</keyword>
<feature type="region of interest" description="Disordered" evidence="1">
    <location>
        <begin position="27"/>
        <end position="59"/>
    </location>
</feature>
<name>A0AA39RET4_ACESA</name>
<accession>A0AA39RET4</accession>
<feature type="compositionally biased region" description="Polar residues" evidence="1">
    <location>
        <begin position="27"/>
        <end position="44"/>
    </location>
</feature>
<dbReference type="Proteomes" id="UP001168877">
    <property type="component" value="Unassembled WGS sequence"/>
</dbReference>
<dbReference type="AlphaFoldDB" id="A0AA39RET4"/>
<evidence type="ECO:0000256" key="1">
    <source>
        <dbReference type="SAM" id="MobiDB-lite"/>
    </source>
</evidence>
<dbReference type="EMBL" id="JAUESC010000388">
    <property type="protein sequence ID" value="KAK0572551.1"/>
    <property type="molecule type" value="Genomic_DNA"/>
</dbReference>
<evidence type="ECO:0000313" key="2">
    <source>
        <dbReference type="EMBL" id="KAK0572551.1"/>
    </source>
</evidence>
<proteinExistence type="predicted"/>